<gene>
    <name evidence="1" type="ORF">MBAV_002645</name>
</gene>
<accession>A0A0F3GT88</accession>
<name>A0A0F3GT88_9BACT</name>
<organism evidence="1 2">
    <name type="scientific">Candidatus Magnetobacterium bavaricum</name>
    <dbReference type="NCBI Taxonomy" id="29290"/>
    <lineage>
        <taxon>Bacteria</taxon>
        <taxon>Pseudomonadati</taxon>
        <taxon>Nitrospirota</taxon>
        <taxon>Thermodesulfovibrionia</taxon>
        <taxon>Thermodesulfovibrionales</taxon>
        <taxon>Candidatus Magnetobacteriaceae</taxon>
        <taxon>Candidatus Magnetobacterium</taxon>
    </lineage>
</organism>
<dbReference type="EMBL" id="LACI01001138">
    <property type="protein sequence ID" value="KJU85159.1"/>
    <property type="molecule type" value="Genomic_DNA"/>
</dbReference>
<dbReference type="Proteomes" id="UP000033423">
    <property type="component" value="Unassembled WGS sequence"/>
</dbReference>
<reference evidence="1 2" key="1">
    <citation type="submission" date="2015-02" db="EMBL/GenBank/DDBJ databases">
        <title>Single-cell genomics of uncultivated deep-branching MTB reveals a conserved set of magnetosome genes.</title>
        <authorList>
            <person name="Kolinko S."/>
            <person name="Richter M."/>
            <person name="Glockner F.O."/>
            <person name="Brachmann A."/>
            <person name="Schuler D."/>
        </authorList>
    </citation>
    <scope>NUCLEOTIDE SEQUENCE [LARGE SCALE GENOMIC DNA]</scope>
    <source>
        <strain evidence="1">TM-1</strain>
    </source>
</reference>
<keyword evidence="2" id="KW-1185">Reference proteome</keyword>
<protein>
    <submittedName>
        <fullName evidence="1">Pyridoxamine 5'-phosphate oxidase-like FMN-binding protein</fullName>
    </submittedName>
</protein>
<dbReference type="SUPFAM" id="SSF50475">
    <property type="entry name" value="FMN-binding split barrel"/>
    <property type="match status" value="1"/>
</dbReference>
<sequence>MNSHDLANALPGHCLQWLVSSRLRFVNDMKEGKPLKYFSAHLPVMATWPQTTTTDQRYPVNMTVKGIGLIPRYDQLARYTAIFEEAAATSRTLTPSEGMVCCVEAMGRLYADESNFDPALLGGLEIFGGKTLENLTQNGYASLLYVGMQQGAGPMSYISFQVNGKIEILDTTNPHYRFLLASRKLFEHDKFHLYQPDYPHGYLIRVEEVIDKSPWSKLKKDT</sequence>
<evidence type="ECO:0000313" key="1">
    <source>
        <dbReference type="EMBL" id="KJU85159.1"/>
    </source>
</evidence>
<evidence type="ECO:0000313" key="2">
    <source>
        <dbReference type="Proteomes" id="UP000033423"/>
    </source>
</evidence>
<proteinExistence type="predicted"/>
<comment type="caution">
    <text evidence="1">The sequence shown here is derived from an EMBL/GenBank/DDBJ whole genome shotgun (WGS) entry which is preliminary data.</text>
</comment>
<dbReference type="AlphaFoldDB" id="A0A0F3GT88"/>